<evidence type="ECO:0000256" key="3">
    <source>
        <dbReference type="SAM" id="Phobius"/>
    </source>
</evidence>
<dbReference type="CDD" id="cd16454">
    <property type="entry name" value="RING-H2_PA-TM-RING"/>
    <property type="match status" value="1"/>
</dbReference>
<keyword evidence="3" id="KW-0472">Membrane</keyword>
<dbReference type="OrthoDB" id="21204at2759"/>
<proteinExistence type="predicted"/>
<reference evidence="5 6" key="1">
    <citation type="submission" date="2013-03" db="EMBL/GenBank/DDBJ databases">
        <title>The Genome Sequence of Capronia epimyces CBS 606.96.</title>
        <authorList>
            <consortium name="The Broad Institute Genomics Platform"/>
            <person name="Cuomo C."/>
            <person name="de Hoog S."/>
            <person name="Gorbushina A."/>
            <person name="Walker B."/>
            <person name="Young S.K."/>
            <person name="Zeng Q."/>
            <person name="Gargeya S."/>
            <person name="Fitzgerald M."/>
            <person name="Haas B."/>
            <person name="Abouelleil A."/>
            <person name="Allen A.W."/>
            <person name="Alvarado L."/>
            <person name="Arachchi H.M."/>
            <person name="Berlin A.M."/>
            <person name="Chapman S.B."/>
            <person name="Gainer-Dewar J."/>
            <person name="Goldberg J."/>
            <person name="Griggs A."/>
            <person name="Gujja S."/>
            <person name="Hansen M."/>
            <person name="Howarth C."/>
            <person name="Imamovic A."/>
            <person name="Ireland A."/>
            <person name="Larimer J."/>
            <person name="McCowan C."/>
            <person name="Murphy C."/>
            <person name="Pearson M."/>
            <person name="Poon T.W."/>
            <person name="Priest M."/>
            <person name="Roberts A."/>
            <person name="Saif S."/>
            <person name="Shea T."/>
            <person name="Sisk P."/>
            <person name="Sykes S."/>
            <person name="Wortman J."/>
            <person name="Nusbaum C."/>
            <person name="Birren B."/>
        </authorList>
    </citation>
    <scope>NUCLEOTIDE SEQUENCE [LARGE SCALE GENOMIC DNA]</scope>
    <source>
        <strain evidence="5 6">CBS 606.96</strain>
    </source>
</reference>
<organism evidence="5 6">
    <name type="scientific">Capronia epimyces CBS 606.96</name>
    <dbReference type="NCBI Taxonomy" id="1182542"/>
    <lineage>
        <taxon>Eukaryota</taxon>
        <taxon>Fungi</taxon>
        <taxon>Dikarya</taxon>
        <taxon>Ascomycota</taxon>
        <taxon>Pezizomycotina</taxon>
        <taxon>Eurotiomycetes</taxon>
        <taxon>Chaetothyriomycetidae</taxon>
        <taxon>Chaetothyriales</taxon>
        <taxon>Herpotrichiellaceae</taxon>
        <taxon>Capronia</taxon>
    </lineage>
</organism>
<keyword evidence="1" id="KW-0863">Zinc-finger</keyword>
<dbReference type="Gene3D" id="3.30.40.10">
    <property type="entry name" value="Zinc/RING finger domain, C3HC4 (zinc finger)"/>
    <property type="match status" value="1"/>
</dbReference>
<feature type="compositionally biased region" description="Basic and acidic residues" evidence="2">
    <location>
        <begin position="334"/>
        <end position="355"/>
    </location>
</feature>
<evidence type="ECO:0000313" key="6">
    <source>
        <dbReference type="Proteomes" id="UP000019478"/>
    </source>
</evidence>
<dbReference type="GO" id="GO:0061630">
    <property type="term" value="F:ubiquitin protein ligase activity"/>
    <property type="evidence" value="ECO:0007669"/>
    <property type="project" value="TreeGrafter"/>
</dbReference>
<evidence type="ECO:0000313" key="5">
    <source>
        <dbReference type="EMBL" id="EXJ84901.1"/>
    </source>
</evidence>
<feature type="transmembrane region" description="Helical" evidence="3">
    <location>
        <begin position="190"/>
        <end position="215"/>
    </location>
</feature>
<dbReference type="Pfam" id="PF13639">
    <property type="entry name" value="zf-RING_2"/>
    <property type="match status" value="1"/>
</dbReference>
<dbReference type="GeneID" id="19169686"/>
<keyword evidence="3" id="KW-0812">Transmembrane</keyword>
<dbReference type="InterPro" id="IPR001841">
    <property type="entry name" value="Znf_RING"/>
</dbReference>
<dbReference type="eggNOG" id="KOG0800">
    <property type="taxonomic scope" value="Eukaryota"/>
</dbReference>
<dbReference type="GO" id="GO:0006511">
    <property type="term" value="P:ubiquitin-dependent protein catabolic process"/>
    <property type="evidence" value="ECO:0007669"/>
    <property type="project" value="TreeGrafter"/>
</dbReference>
<keyword evidence="6" id="KW-1185">Reference proteome</keyword>
<dbReference type="GO" id="GO:0008270">
    <property type="term" value="F:zinc ion binding"/>
    <property type="evidence" value="ECO:0007669"/>
    <property type="project" value="UniProtKB-KW"/>
</dbReference>
<feature type="domain" description="RING-type" evidence="4">
    <location>
        <begin position="299"/>
        <end position="344"/>
    </location>
</feature>
<dbReference type="GO" id="GO:0005737">
    <property type="term" value="C:cytoplasm"/>
    <property type="evidence" value="ECO:0007669"/>
    <property type="project" value="TreeGrafter"/>
</dbReference>
<dbReference type="EMBL" id="AMGY01000004">
    <property type="protein sequence ID" value="EXJ84901.1"/>
    <property type="molecule type" value="Genomic_DNA"/>
</dbReference>
<dbReference type="Proteomes" id="UP000019478">
    <property type="component" value="Unassembled WGS sequence"/>
</dbReference>
<keyword evidence="1" id="KW-0862">Zinc</keyword>
<evidence type="ECO:0000256" key="1">
    <source>
        <dbReference type="PROSITE-ProRule" id="PRU00175"/>
    </source>
</evidence>
<dbReference type="STRING" id="1182542.W9Y6R3"/>
<dbReference type="InterPro" id="IPR013083">
    <property type="entry name" value="Znf_RING/FYVE/PHD"/>
</dbReference>
<keyword evidence="1" id="KW-0479">Metal-binding</keyword>
<dbReference type="RefSeq" id="XP_007733886.1">
    <property type="nucleotide sequence ID" value="XM_007735696.1"/>
</dbReference>
<dbReference type="AlphaFoldDB" id="W9Y6R3"/>
<dbReference type="InterPro" id="IPR051826">
    <property type="entry name" value="E3_ubiquitin-ligase_domain"/>
</dbReference>
<evidence type="ECO:0000259" key="4">
    <source>
        <dbReference type="PROSITE" id="PS50089"/>
    </source>
</evidence>
<dbReference type="PROSITE" id="PS50089">
    <property type="entry name" value="ZF_RING_2"/>
    <property type="match status" value="1"/>
</dbReference>
<keyword evidence="3" id="KW-1133">Transmembrane helix</keyword>
<comment type="caution">
    <text evidence="5">The sequence shown here is derived from an EMBL/GenBank/DDBJ whole genome shotgun (WGS) entry which is preliminary data.</text>
</comment>
<sequence>MTPTCEPSMTSRLIRTLSPNNPQNYDTIVGLLYVPELPAANPCDNSTRALIPTNVTTRADLPPGTWPLFALAPWTEPACVLSYLTVMRDDGVNGALFFHPGNDNAQPPPVSDPSWSLQDGGQWKSANPYPVYAVPGMLGSYLLNLLVQYSGNISQIPNGHELVEMYDPHDTIRVSALMAITSSSNGIPSLWVFLIIVLAVLLAVVMATSIVMHMIQRRHRRRLQLRVANGEVDLEALGIKRLNVPQDILDKMPQYTYTSKTEQGQATPDEIANPKEKTAVDGVTPGPATHEVHFSQPTCPICLEDFVGGETTVRELPCNHIFHPECIDPFLRNNSDKPHGPKRKIDQKDKAAQFT</sequence>
<name>W9Y6R3_9EURO</name>
<dbReference type="PANTHER" id="PTHR22765">
    <property type="entry name" value="RING FINGER AND PROTEASE ASSOCIATED DOMAIN-CONTAINING"/>
    <property type="match status" value="1"/>
</dbReference>
<feature type="region of interest" description="Disordered" evidence="2">
    <location>
        <begin position="330"/>
        <end position="355"/>
    </location>
</feature>
<evidence type="ECO:0000256" key="2">
    <source>
        <dbReference type="SAM" id="MobiDB-lite"/>
    </source>
</evidence>
<accession>W9Y6R3</accession>
<protein>
    <recommendedName>
        <fullName evidence="4">RING-type domain-containing protein</fullName>
    </recommendedName>
</protein>
<dbReference type="HOGENOM" id="CLU_027981_1_2_1"/>
<dbReference type="PANTHER" id="PTHR22765:SF416">
    <property type="entry name" value="E3 UBIQUITIN-PROTEIN LIGASE GODZILLA"/>
    <property type="match status" value="1"/>
</dbReference>
<gene>
    <name evidence="5" type="ORF">A1O3_05576</name>
</gene>
<dbReference type="SUPFAM" id="SSF57850">
    <property type="entry name" value="RING/U-box"/>
    <property type="match status" value="1"/>
</dbReference>